<dbReference type="OrthoDB" id="4481479at2759"/>
<dbReference type="EMBL" id="MSFO01000002">
    <property type="protein sequence ID" value="PLB52002.1"/>
    <property type="molecule type" value="Genomic_DNA"/>
</dbReference>
<name>A0A2I2GGJ0_9EURO</name>
<protein>
    <submittedName>
        <fullName evidence="3">Uncharacterized protein</fullName>
    </submittedName>
</protein>
<comment type="caution">
    <text evidence="3">The sequence shown here is derived from an EMBL/GenBank/DDBJ whole genome shotgun (WGS) entry which is preliminary data.</text>
</comment>
<accession>A0A2I2GGJ0</accession>
<reference evidence="3 4" key="1">
    <citation type="submission" date="2016-12" db="EMBL/GenBank/DDBJ databases">
        <title>The genomes of Aspergillus section Nigri reveals drivers in fungal speciation.</title>
        <authorList>
            <consortium name="DOE Joint Genome Institute"/>
            <person name="Vesth T.C."/>
            <person name="Nybo J."/>
            <person name="Theobald S."/>
            <person name="Brandl J."/>
            <person name="Frisvad J.C."/>
            <person name="Nielsen K.F."/>
            <person name="Lyhne E.K."/>
            <person name="Kogle M.E."/>
            <person name="Kuo A."/>
            <person name="Riley R."/>
            <person name="Clum A."/>
            <person name="Nolan M."/>
            <person name="Lipzen A."/>
            <person name="Salamov A."/>
            <person name="Henrissat B."/>
            <person name="Wiebenga A."/>
            <person name="De Vries R.P."/>
            <person name="Grigoriev I.V."/>
            <person name="Mortensen U.H."/>
            <person name="Andersen M.R."/>
            <person name="Baker S.E."/>
        </authorList>
    </citation>
    <scope>NUCLEOTIDE SEQUENCE [LARGE SCALE GENOMIC DNA]</scope>
    <source>
        <strain evidence="3 4">IBT 23096</strain>
    </source>
</reference>
<feature type="signal peptide" evidence="2">
    <location>
        <begin position="1"/>
        <end position="19"/>
    </location>
</feature>
<sequence length="167" mass="17195">MRFTSAALTTSALVLAAAAVGQQNIYPPGGPGFLRVSLADADEGEFTGCLADDGKWTVADKCTEAFGNGQGGLGTVSGWLILDDDSTITTVTTTWSTSWLGTHADGNRNASNLFTPTDDDDDGAPHGGPVWYAEAIPSGDDAVAVRGVKVNEGDVGISLFFHATLGE</sequence>
<evidence type="ECO:0000313" key="3">
    <source>
        <dbReference type="EMBL" id="PLB52002.1"/>
    </source>
</evidence>
<dbReference type="RefSeq" id="XP_024707304.1">
    <property type="nucleotide sequence ID" value="XM_024855449.1"/>
</dbReference>
<organism evidence="3 4">
    <name type="scientific">Aspergillus steynii IBT 23096</name>
    <dbReference type="NCBI Taxonomy" id="1392250"/>
    <lineage>
        <taxon>Eukaryota</taxon>
        <taxon>Fungi</taxon>
        <taxon>Dikarya</taxon>
        <taxon>Ascomycota</taxon>
        <taxon>Pezizomycotina</taxon>
        <taxon>Eurotiomycetes</taxon>
        <taxon>Eurotiomycetidae</taxon>
        <taxon>Eurotiales</taxon>
        <taxon>Aspergillaceae</taxon>
        <taxon>Aspergillus</taxon>
        <taxon>Aspergillus subgen. Circumdati</taxon>
    </lineage>
</organism>
<proteinExistence type="predicted"/>
<dbReference type="Proteomes" id="UP000234275">
    <property type="component" value="Unassembled WGS sequence"/>
</dbReference>
<dbReference type="AlphaFoldDB" id="A0A2I2GGJ0"/>
<dbReference type="VEuPathDB" id="FungiDB:P170DRAFT_95177"/>
<gene>
    <name evidence="3" type="ORF">P170DRAFT_95177</name>
</gene>
<feature type="region of interest" description="Disordered" evidence="1">
    <location>
        <begin position="110"/>
        <end position="129"/>
    </location>
</feature>
<feature type="chain" id="PRO_5014190816" evidence="2">
    <location>
        <begin position="20"/>
        <end position="167"/>
    </location>
</feature>
<dbReference type="GeneID" id="36563156"/>
<evidence type="ECO:0000313" key="4">
    <source>
        <dbReference type="Proteomes" id="UP000234275"/>
    </source>
</evidence>
<keyword evidence="4" id="KW-1185">Reference proteome</keyword>
<evidence type="ECO:0000256" key="1">
    <source>
        <dbReference type="SAM" id="MobiDB-lite"/>
    </source>
</evidence>
<keyword evidence="2" id="KW-0732">Signal</keyword>
<evidence type="ECO:0000256" key="2">
    <source>
        <dbReference type="SAM" id="SignalP"/>
    </source>
</evidence>